<feature type="transmembrane region" description="Helical" evidence="1">
    <location>
        <begin position="20"/>
        <end position="51"/>
    </location>
</feature>
<comment type="caution">
    <text evidence="2">The sequence shown here is derived from an EMBL/GenBank/DDBJ whole genome shotgun (WGS) entry which is preliminary data.</text>
</comment>
<name>A0AAW4PDU3_9EURY</name>
<dbReference type="InterPro" id="IPR058328">
    <property type="entry name" value="DUF8015"/>
</dbReference>
<gene>
    <name evidence="2" type="ORF">EGH23_13080</name>
</gene>
<evidence type="ECO:0000256" key="1">
    <source>
        <dbReference type="SAM" id="Phobius"/>
    </source>
</evidence>
<dbReference type="RefSeq" id="WP_220580436.1">
    <property type="nucleotide sequence ID" value="NZ_RKLT01000004.1"/>
</dbReference>
<dbReference type="Proteomes" id="UP001430455">
    <property type="component" value="Unassembled WGS sequence"/>
</dbReference>
<reference evidence="2 3" key="1">
    <citation type="submission" date="2021-06" db="EMBL/GenBank/DDBJ databases">
        <title>Halomicroarcula sp. a new haloarchaeum isolated from saline soil.</title>
        <authorList>
            <person name="Duran-Viseras A."/>
            <person name="Sanchez-Porro C."/>
            <person name="Ventosa A."/>
        </authorList>
    </citation>
    <scope>NUCLEOTIDE SEQUENCE [LARGE SCALE GENOMIC DNA]</scope>
    <source>
        <strain evidence="2 3">F27</strain>
    </source>
</reference>
<accession>A0AAW4PDU3</accession>
<protein>
    <submittedName>
        <fullName evidence="2">Uncharacterized protein</fullName>
    </submittedName>
</protein>
<proteinExistence type="predicted"/>
<keyword evidence="1" id="KW-1133">Transmembrane helix</keyword>
<sequence>MLTYDRLLASIPLPLVGGAIAGWIGLIPITLGVITGSLLGCALMFVSLFVVPPET</sequence>
<evidence type="ECO:0000313" key="2">
    <source>
        <dbReference type="EMBL" id="MBX0295810.1"/>
    </source>
</evidence>
<dbReference type="AlphaFoldDB" id="A0AAW4PDU3"/>
<dbReference type="Pfam" id="PF26047">
    <property type="entry name" value="DUF8015"/>
    <property type="match status" value="1"/>
</dbReference>
<dbReference type="EMBL" id="RKLT01000004">
    <property type="protein sequence ID" value="MBX0295810.1"/>
    <property type="molecule type" value="Genomic_DNA"/>
</dbReference>
<keyword evidence="1" id="KW-0472">Membrane</keyword>
<keyword evidence="3" id="KW-1185">Reference proteome</keyword>
<keyword evidence="1" id="KW-0812">Transmembrane</keyword>
<evidence type="ECO:0000313" key="3">
    <source>
        <dbReference type="Proteomes" id="UP001430455"/>
    </source>
</evidence>
<organism evidence="2 3">
    <name type="scientific">Haloarcula nitratireducens</name>
    <dbReference type="NCBI Taxonomy" id="2487749"/>
    <lineage>
        <taxon>Archaea</taxon>
        <taxon>Methanobacteriati</taxon>
        <taxon>Methanobacteriota</taxon>
        <taxon>Stenosarchaea group</taxon>
        <taxon>Halobacteria</taxon>
        <taxon>Halobacteriales</taxon>
        <taxon>Haloarculaceae</taxon>
        <taxon>Haloarcula</taxon>
    </lineage>
</organism>